<protein>
    <submittedName>
        <fullName evidence="3">tRNA pseudouridine synthase C</fullName>
        <ecNumber evidence="3">5.4.99.26</ecNumber>
    </submittedName>
</protein>
<feature type="domain" description="Pseudouridine synthase RsuA/RluA-like" evidence="2">
    <location>
        <begin position="15"/>
        <end position="188"/>
    </location>
</feature>
<evidence type="ECO:0000259" key="2">
    <source>
        <dbReference type="Pfam" id="PF00849"/>
    </source>
</evidence>
<dbReference type="Pfam" id="PF00849">
    <property type="entry name" value="PseudoU_synth_2"/>
    <property type="match status" value="1"/>
</dbReference>
<dbReference type="GO" id="GO:0000455">
    <property type="term" value="P:enzyme-directed rRNA pseudouridine synthesis"/>
    <property type="evidence" value="ECO:0007669"/>
    <property type="project" value="TreeGrafter"/>
</dbReference>
<gene>
    <name evidence="3" type="primary">truC</name>
    <name evidence="3" type="ORF">BSF38_01672</name>
</gene>
<dbReference type="Gene3D" id="3.30.2350.10">
    <property type="entry name" value="Pseudouridine synthase"/>
    <property type="match status" value="1"/>
</dbReference>
<dbReference type="OrthoDB" id="9784108at2"/>
<dbReference type="PANTHER" id="PTHR21600">
    <property type="entry name" value="MITOCHONDRIAL RNA PSEUDOURIDINE SYNTHASE"/>
    <property type="match status" value="1"/>
</dbReference>
<dbReference type="InterPro" id="IPR006145">
    <property type="entry name" value="PsdUridine_synth_RsuA/RluA"/>
</dbReference>
<dbReference type="InterPro" id="IPR050188">
    <property type="entry name" value="RluA_PseudoU_synthase"/>
</dbReference>
<dbReference type="KEGG" id="pbor:BSF38_01672"/>
<sequence>MSAGLDVVFEDEHCLAVVKPAGQFTQGTWAPPGETTLEQDVRRRLNPAAPESAYVGIVHRLDRPVSGVLIWAKNPKAARRLASQFEKRQAIKEYWAIVEVASGADAPAPFPPASASSIFPSTEAVWEDWLIPADQAGVVRSVREGDRGARRAVTRVVRDEAERSPEKCAWLRLWPETGRTHQLRVQAATRGMPILGDAIYGSRRPFTPGVALHARSLQVRHPTLSTPLVLVAPLPGSWGEQGIVIPRGAS</sequence>
<dbReference type="GO" id="GO:0160149">
    <property type="term" value="F:tRNA pseudouridine(65) synthase activity"/>
    <property type="evidence" value="ECO:0007669"/>
    <property type="project" value="UniProtKB-EC"/>
</dbReference>
<dbReference type="GO" id="GO:0003723">
    <property type="term" value="F:RNA binding"/>
    <property type="evidence" value="ECO:0007669"/>
    <property type="project" value="InterPro"/>
</dbReference>
<dbReference type="EMBL" id="CP019082">
    <property type="protein sequence ID" value="APW60206.1"/>
    <property type="molecule type" value="Genomic_DNA"/>
</dbReference>
<dbReference type="CDD" id="cd02869">
    <property type="entry name" value="PseudoU_synth_RluA_like"/>
    <property type="match status" value="1"/>
</dbReference>
<dbReference type="Proteomes" id="UP000186309">
    <property type="component" value="Chromosome"/>
</dbReference>
<dbReference type="PANTHER" id="PTHR21600:SF87">
    <property type="entry name" value="RNA PSEUDOURIDYLATE SYNTHASE DOMAIN-CONTAINING PROTEIN 1"/>
    <property type="match status" value="1"/>
</dbReference>
<keyword evidence="3" id="KW-0413">Isomerase</keyword>
<evidence type="ECO:0000313" key="3">
    <source>
        <dbReference type="EMBL" id="APW60206.1"/>
    </source>
</evidence>
<evidence type="ECO:0000256" key="1">
    <source>
        <dbReference type="ARBA" id="ARBA00010876"/>
    </source>
</evidence>
<dbReference type="RefSeq" id="WP_083712789.1">
    <property type="nucleotide sequence ID" value="NZ_CP019082.1"/>
</dbReference>
<dbReference type="SUPFAM" id="SSF55120">
    <property type="entry name" value="Pseudouridine synthase"/>
    <property type="match status" value="1"/>
</dbReference>
<dbReference type="InterPro" id="IPR020103">
    <property type="entry name" value="PsdUridine_synth_cat_dom_sf"/>
</dbReference>
<dbReference type="STRING" id="1387353.BSF38_01672"/>
<proteinExistence type="inferred from homology"/>
<dbReference type="EC" id="5.4.99.26" evidence="3"/>
<reference evidence="4" key="1">
    <citation type="submission" date="2016-12" db="EMBL/GenBank/DDBJ databases">
        <title>Comparative genomics of four Isosphaeraceae planctomycetes: a common pool of plasmids and glycoside hydrolase genes.</title>
        <authorList>
            <person name="Ivanova A."/>
        </authorList>
    </citation>
    <scope>NUCLEOTIDE SEQUENCE [LARGE SCALE GENOMIC DNA]</scope>
    <source>
        <strain evidence="4">PX4</strain>
    </source>
</reference>
<evidence type="ECO:0000313" key="4">
    <source>
        <dbReference type="Proteomes" id="UP000186309"/>
    </source>
</evidence>
<organism evidence="3 4">
    <name type="scientific">Paludisphaera borealis</name>
    <dbReference type="NCBI Taxonomy" id="1387353"/>
    <lineage>
        <taxon>Bacteria</taxon>
        <taxon>Pseudomonadati</taxon>
        <taxon>Planctomycetota</taxon>
        <taxon>Planctomycetia</taxon>
        <taxon>Isosphaerales</taxon>
        <taxon>Isosphaeraceae</taxon>
        <taxon>Paludisphaera</taxon>
    </lineage>
</organism>
<dbReference type="AlphaFoldDB" id="A0A1U7CMS0"/>
<comment type="similarity">
    <text evidence="1">Belongs to the pseudouridine synthase RluA family.</text>
</comment>
<accession>A0A1U7CMS0</accession>
<name>A0A1U7CMS0_9BACT</name>
<keyword evidence="4" id="KW-1185">Reference proteome</keyword>